<name>A0A9X2L9D6_9PROT</name>
<dbReference type="EMBL" id="JANIBC010000005">
    <property type="protein sequence ID" value="MCQ8185479.1"/>
    <property type="molecule type" value="Genomic_DNA"/>
</dbReference>
<dbReference type="RefSeq" id="WP_256619365.1">
    <property type="nucleotide sequence ID" value="NZ_JANIBC010000005.1"/>
</dbReference>
<keyword evidence="2" id="KW-1185">Reference proteome</keyword>
<organism evidence="1 2">
    <name type="scientific">Parvularcula maris</name>
    <dbReference type="NCBI Taxonomy" id="2965077"/>
    <lineage>
        <taxon>Bacteria</taxon>
        <taxon>Pseudomonadati</taxon>
        <taxon>Pseudomonadota</taxon>
        <taxon>Alphaproteobacteria</taxon>
        <taxon>Parvularculales</taxon>
        <taxon>Parvularculaceae</taxon>
        <taxon>Parvularcula</taxon>
    </lineage>
</organism>
<proteinExistence type="predicted"/>
<evidence type="ECO:0000313" key="1">
    <source>
        <dbReference type="EMBL" id="MCQ8185479.1"/>
    </source>
</evidence>
<dbReference type="AlphaFoldDB" id="A0A9X2L9D6"/>
<dbReference type="Pfam" id="PF07386">
    <property type="entry name" value="DUF1499"/>
    <property type="match status" value="1"/>
</dbReference>
<gene>
    <name evidence="1" type="ORF">NOG11_08730</name>
</gene>
<evidence type="ECO:0000313" key="2">
    <source>
        <dbReference type="Proteomes" id="UP001142610"/>
    </source>
</evidence>
<dbReference type="InterPro" id="IPR010865">
    <property type="entry name" value="DUF1499"/>
</dbReference>
<comment type="caution">
    <text evidence="1">The sequence shown here is derived from an EMBL/GenBank/DDBJ whole genome shotgun (WGS) entry which is preliminary data.</text>
</comment>
<dbReference type="Proteomes" id="UP001142610">
    <property type="component" value="Unassembled WGS sequence"/>
</dbReference>
<protein>
    <submittedName>
        <fullName evidence="1">DUF1499 domain-containing protein</fullName>
    </submittedName>
</protein>
<sequence>MIDLRSVTRSGKPNQFLAAPENYLASETADMVPPVYSAAPDALMTRLRSHVEAEKAVSDIETAGHRLSYVATIPVFGFKDDVDVEVLPADGGSTLAVFSRSRVGYSDLGVNARRVKRLLEALKSGS</sequence>
<reference evidence="1" key="1">
    <citation type="submission" date="2022-07" db="EMBL/GenBank/DDBJ databases">
        <title>Parvularcula maris sp. nov., an algicidal bacterium isolated from seawater.</title>
        <authorList>
            <person name="Li F."/>
        </authorList>
    </citation>
    <scope>NUCLEOTIDE SEQUENCE</scope>
    <source>
        <strain evidence="1">BGMRC 0090</strain>
    </source>
</reference>
<accession>A0A9X2L9D6</accession>